<protein>
    <submittedName>
        <fullName evidence="1">Asparaginase-like sperm autoantigen</fullName>
    </submittedName>
</protein>
<dbReference type="EMBL" id="JR045506">
    <property type="protein sequence ID" value="AEY59994.1"/>
    <property type="molecule type" value="mRNA"/>
</dbReference>
<sequence>MKFDTIKRQYYDNVIKDLENIHIGNNFTFTEILPNGKLAIPTDSDTEDEKEVSNYINTIDAETTFLEKKNV</sequence>
<gene>
    <name evidence="1" type="ORF">ACCB06727</name>
</gene>
<name>V9II39_APICE</name>
<accession>V9II39</accession>
<evidence type="ECO:0000313" key="1">
    <source>
        <dbReference type="EMBL" id="AEY59994.1"/>
    </source>
</evidence>
<dbReference type="AlphaFoldDB" id="V9II39"/>
<organism evidence="1">
    <name type="scientific">Apis cerana</name>
    <name type="common">Indian honeybee</name>
    <dbReference type="NCBI Taxonomy" id="7461"/>
    <lineage>
        <taxon>Eukaryota</taxon>
        <taxon>Metazoa</taxon>
        <taxon>Ecdysozoa</taxon>
        <taxon>Arthropoda</taxon>
        <taxon>Hexapoda</taxon>
        <taxon>Insecta</taxon>
        <taxon>Pterygota</taxon>
        <taxon>Neoptera</taxon>
        <taxon>Endopterygota</taxon>
        <taxon>Hymenoptera</taxon>
        <taxon>Apocrita</taxon>
        <taxon>Aculeata</taxon>
        <taxon>Apoidea</taxon>
        <taxon>Anthophila</taxon>
        <taxon>Apidae</taxon>
        <taxon>Apis</taxon>
    </lineage>
</organism>
<reference evidence="1" key="1">
    <citation type="submission" date="2011-11" db="EMBL/GenBank/DDBJ databases">
        <title>Decoding the brain transcriptome of the Eastern honeybee (Apis cerana) based on pyrosequencing.</title>
        <authorList>
            <person name="Sun L."/>
            <person name="Zheng H."/>
            <person name="Wang Y."/>
            <person name="Xie X."/>
            <person name="Zhu Y."/>
            <person name="Gu W."/>
            <person name="Wang S."/>
        </authorList>
    </citation>
    <scope>NUCLEOTIDE SEQUENCE</scope>
    <source>
        <tissue evidence="1">Brain</tissue>
    </source>
</reference>
<proteinExistence type="evidence at transcript level"/>